<dbReference type="EMBL" id="UFYW01000001">
    <property type="protein sequence ID" value="STD84132.1"/>
    <property type="molecule type" value="Genomic_DNA"/>
</dbReference>
<evidence type="ECO:0000256" key="11">
    <source>
        <dbReference type="HAMAP-Rule" id="MF_00354"/>
    </source>
</evidence>
<dbReference type="OrthoDB" id="9795032at2"/>
<feature type="binding site" evidence="11">
    <location>
        <begin position="277"/>
        <end position="278"/>
    </location>
    <ligand>
        <name>FMN</name>
        <dbReference type="ChEBI" id="CHEBI:58210"/>
    </ligand>
</feature>
<protein>
    <recommendedName>
        <fullName evidence="11">Isopentenyl-diphosphate delta-isomerase</fullName>
        <shortName evidence="11">IPP isomerase</shortName>
        <ecNumber evidence="11">5.3.3.2</ecNumber>
    </recommendedName>
    <alternativeName>
        <fullName evidence="11">Isopentenyl diphosphate:dimethylallyl diphosphate isomerase</fullName>
    </alternativeName>
    <alternativeName>
        <fullName evidence="11">Isopentenyl pyrophosphate isomerase</fullName>
    </alternativeName>
    <alternativeName>
        <fullName evidence="11">Type 2 isopentenyl diphosphate isomerase</fullName>
        <shortName evidence="11">IDI-2</shortName>
    </alternativeName>
</protein>
<dbReference type="GO" id="GO:0070402">
    <property type="term" value="F:NADPH binding"/>
    <property type="evidence" value="ECO:0007669"/>
    <property type="project" value="UniProtKB-UniRule"/>
</dbReference>
<comment type="function">
    <text evidence="11">Involved in the biosynthesis of isoprenoids. Catalyzes the 1,3-allylic rearrangement of the homoallylic substrate isopentenyl (IPP) to its allylic isomer, dimethylallyl diphosphate (DMAPP).</text>
</comment>
<dbReference type="InterPro" id="IPR000262">
    <property type="entry name" value="FMN-dep_DH"/>
</dbReference>
<comment type="subcellular location">
    <subcellularLocation>
        <location evidence="11">Cytoplasm</location>
    </subcellularLocation>
</comment>
<evidence type="ECO:0000256" key="5">
    <source>
        <dbReference type="ARBA" id="ARBA00022723"/>
    </source>
</evidence>
<dbReference type="HAMAP" id="MF_00354">
    <property type="entry name" value="Idi_2"/>
    <property type="match status" value="1"/>
</dbReference>
<dbReference type="GO" id="GO:0010181">
    <property type="term" value="F:FMN binding"/>
    <property type="evidence" value="ECO:0007669"/>
    <property type="project" value="UniProtKB-UniRule"/>
</dbReference>
<keyword evidence="9 11" id="KW-0413">Isomerase</keyword>
<evidence type="ECO:0000313" key="13">
    <source>
        <dbReference type="EMBL" id="STD84132.1"/>
    </source>
</evidence>
<comment type="caution">
    <text evidence="11">Lacks conserved residue(s) required for the propagation of feature annotation.</text>
</comment>
<feature type="binding site" evidence="11">
    <location>
        <begin position="256"/>
        <end position="258"/>
    </location>
    <ligand>
        <name>FMN</name>
        <dbReference type="ChEBI" id="CHEBI:58210"/>
    </ligand>
</feature>
<evidence type="ECO:0000313" key="14">
    <source>
        <dbReference type="Proteomes" id="UP000254807"/>
    </source>
</evidence>
<feature type="binding site" evidence="11">
    <location>
        <position position="89"/>
    </location>
    <ligand>
        <name>FMN</name>
        <dbReference type="ChEBI" id="CHEBI:58210"/>
    </ligand>
</feature>
<dbReference type="Pfam" id="PF01070">
    <property type="entry name" value="FMN_dh"/>
    <property type="match status" value="1"/>
</dbReference>
<dbReference type="RefSeq" id="WP_060813071.1">
    <property type="nucleotide sequence ID" value="NZ_JAJGOJ010000003.1"/>
</dbReference>
<comment type="subunit">
    <text evidence="10 11">Homooctamer. Dimer of tetramers.</text>
</comment>
<reference evidence="13 14" key="1">
    <citation type="submission" date="2018-06" db="EMBL/GenBank/DDBJ databases">
        <authorList>
            <consortium name="Pathogen Informatics"/>
            <person name="Doyle S."/>
        </authorList>
    </citation>
    <scope>NUCLEOTIDE SEQUENCE [LARGE SCALE GENOMIC DNA]</scope>
    <source>
        <strain evidence="13 14">NCTC12360</strain>
    </source>
</reference>
<evidence type="ECO:0000256" key="9">
    <source>
        <dbReference type="ARBA" id="ARBA00023235"/>
    </source>
</evidence>
<dbReference type="GO" id="GO:0005737">
    <property type="term" value="C:cytoplasm"/>
    <property type="evidence" value="ECO:0007669"/>
    <property type="project" value="UniProtKB-SubCell"/>
</dbReference>
<dbReference type="Proteomes" id="UP000254807">
    <property type="component" value="Unassembled WGS sequence"/>
</dbReference>
<feature type="domain" description="FMN-dependent dehydrogenase" evidence="12">
    <location>
        <begin position="161"/>
        <end position="320"/>
    </location>
</feature>
<gene>
    <name evidence="11 13" type="primary">fni</name>
    <name evidence="13" type="ORF">NCTC12360_02657</name>
</gene>
<dbReference type="GO" id="GO:0004452">
    <property type="term" value="F:isopentenyl-diphosphate delta-isomerase activity"/>
    <property type="evidence" value="ECO:0007669"/>
    <property type="project" value="UniProtKB-UniRule"/>
</dbReference>
<feature type="binding site" evidence="11">
    <location>
        <position position="210"/>
    </location>
    <ligand>
        <name>FMN</name>
        <dbReference type="ChEBI" id="CHEBI:58210"/>
    </ligand>
</feature>
<keyword evidence="3 11" id="KW-0285">Flavoprotein</keyword>
<dbReference type="PANTHER" id="PTHR43665">
    <property type="entry name" value="ISOPENTENYL-DIPHOSPHATE DELTA-ISOMERASE"/>
    <property type="match status" value="1"/>
</dbReference>
<comment type="catalytic activity">
    <reaction evidence="11">
        <text>isopentenyl diphosphate = dimethylallyl diphosphate</text>
        <dbReference type="Rhea" id="RHEA:23284"/>
        <dbReference type="ChEBI" id="CHEBI:57623"/>
        <dbReference type="ChEBI" id="CHEBI:128769"/>
        <dbReference type="EC" id="5.3.3.2"/>
    </reaction>
</comment>
<dbReference type="Gene3D" id="3.20.20.70">
    <property type="entry name" value="Aldolase class I"/>
    <property type="match status" value="1"/>
</dbReference>
<evidence type="ECO:0000256" key="1">
    <source>
        <dbReference type="ARBA" id="ARBA00001917"/>
    </source>
</evidence>
<feature type="binding site" evidence="11">
    <location>
        <position position="148"/>
    </location>
    <ligand>
        <name>substrate</name>
    </ligand>
</feature>
<comment type="cofactor">
    <cofactor evidence="1 11">
        <name>FMN</name>
        <dbReference type="ChEBI" id="CHEBI:58210"/>
    </cofactor>
</comment>
<keyword evidence="4 11" id="KW-0288">FMN</keyword>
<dbReference type="EC" id="5.3.3.2" evidence="11"/>
<comment type="cofactor">
    <cofactor evidence="11">
        <name>NADPH</name>
        <dbReference type="ChEBI" id="CHEBI:57783"/>
    </cofactor>
</comment>
<comment type="similarity">
    <text evidence="11">Belongs to the IPP isomerase type 2 family.</text>
</comment>
<keyword evidence="8 11" id="KW-0414">Isoprene biosynthesis</keyword>
<dbReference type="InterPro" id="IPR013785">
    <property type="entry name" value="Aldolase_TIM"/>
</dbReference>
<sequence>MNRKDEHVSLAKAFHKPRLNDFDAVQIIHQSFPEIDSAQVTLETELFGRSFATPFFINAMTGGSEKSKKINQDLAEVAKACDLMMATGSVSAALKDPALSDTFQVVRQVNPEGFLLANVGAGSSVENALRAIDLFEADALQIHLNAPQELVMPEGDREFSNWLRLLEQIVKAAPVPVVVKEVGFGMTRETIQQLVSVGVQTIDVAGSGGTSFTQIENARRKKREMAYLNHFGQSTVISLLEANEVQHAFTTIASGGIRDAFDIFKALCLGAKSVGISATILTMLLDKGPAETIATIQSWKEQLQLLYTMVGQTRTQDLTNVPLIFSGSVKDWCHARHISLSDYSFR</sequence>
<evidence type="ECO:0000256" key="2">
    <source>
        <dbReference type="ARBA" id="ARBA00022490"/>
    </source>
</evidence>
<keyword evidence="7 11" id="KW-0521">NADP</keyword>
<evidence type="ECO:0000256" key="6">
    <source>
        <dbReference type="ARBA" id="ARBA00022842"/>
    </source>
</evidence>
<comment type="cofactor">
    <cofactor evidence="11">
        <name>Mg(2+)</name>
        <dbReference type="ChEBI" id="CHEBI:18420"/>
    </cofactor>
</comment>
<dbReference type="GO" id="GO:0008299">
    <property type="term" value="P:isoprenoid biosynthetic process"/>
    <property type="evidence" value="ECO:0007669"/>
    <property type="project" value="UniProtKB-UniRule"/>
</dbReference>
<keyword evidence="5 11" id="KW-0479">Metal-binding</keyword>
<evidence type="ECO:0000256" key="8">
    <source>
        <dbReference type="ARBA" id="ARBA00023229"/>
    </source>
</evidence>
<evidence type="ECO:0000256" key="3">
    <source>
        <dbReference type="ARBA" id="ARBA00022630"/>
    </source>
</evidence>
<dbReference type="GO" id="GO:0000287">
    <property type="term" value="F:magnesium ion binding"/>
    <property type="evidence" value="ECO:0007669"/>
    <property type="project" value="UniProtKB-UniRule"/>
</dbReference>
<keyword evidence="2 11" id="KW-0963">Cytoplasm</keyword>
<keyword evidence="6 11" id="KW-0460">Magnesium</keyword>
<dbReference type="CDD" id="cd02811">
    <property type="entry name" value="IDI-2_FMN"/>
    <property type="match status" value="1"/>
</dbReference>
<dbReference type="AlphaFoldDB" id="A0A376H2H6"/>
<feature type="binding site" evidence="11">
    <location>
        <begin position="59"/>
        <end position="61"/>
    </location>
    <ligand>
        <name>FMN</name>
        <dbReference type="ChEBI" id="CHEBI:58210"/>
    </ligand>
</feature>
<accession>A0A376H2H6</accession>
<feature type="binding site" evidence="11">
    <location>
        <position position="149"/>
    </location>
    <ligand>
        <name>Mg(2+)</name>
        <dbReference type="ChEBI" id="CHEBI:18420"/>
    </ligand>
</feature>
<evidence type="ECO:0000256" key="10">
    <source>
        <dbReference type="ARBA" id="ARBA00025810"/>
    </source>
</evidence>
<dbReference type="InterPro" id="IPR011179">
    <property type="entry name" value="IPdP_isomerase"/>
</dbReference>
<evidence type="ECO:0000256" key="4">
    <source>
        <dbReference type="ARBA" id="ARBA00022643"/>
    </source>
</evidence>
<organism evidence="13 14">
    <name type="scientific">Enterococcus gallinarum</name>
    <dbReference type="NCBI Taxonomy" id="1353"/>
    <lineage>
        <taxon>Bacteria</taxon>
        <taxon>Bacillati</taxon>
        <taxon>Bacillota</taxon>
        <taxon>Bacilli</taxon>
        <taxon>Lactobacillales</taxon>
        <taxon>Enterococcaceae</taxon>
        <taxon>Enterococcus</taxon>
    </lineage>
</organism>
<feature type="binding site" evidence="11">
    <location>
        <position position="180"/>
    </location>
    <ligand>
        <name>FMN</name>
        <dbReference type="ChEBI" id="CHEBI:58210"/>
    </ligand>
</feature>
<keyword evidence="14" id="KW-1185">Reference proteome</keyword>
<dbReference type="NCBIfam" id="TIGR02151">
    <property type="entry name" value="IPP_isom_2"/>
    <property type="match status" value="1"/>
</dbReference>
<dbReference type="SUPFAM" id="SSF51395">
    <property type="entry name" value="FMN-linked oxidoreductases"/>
    <property type="match status" value="1"/>
</dbReference>
<proteinExistence type="inferred from homology"/>
<dbReference type="PIRSF" id="PIRSF003314">
    <property type="entry name" value="IPP_isomerase"/>
    <property type="match status" value="1"/>
</dbReference>
<name>A0A376H2H6_ENTGA</name>
<dbReference type="PANTHER" id="PTHR43665:SF1">
    <property type="entry name" value="ISOPENTENYL-DIPHOSPHATE DELTA-ISOMERASE"/>
    <property type="match status" value="1"/>
</dbReference>
<feature type="binding site" evidence="11">
    <location>
        <position position="118"/>
    </location>
    <ligand>
        <name>FMN</name>
        <dbReference type="ChEBI" id="CHEBI:58210"/>
    </ligand>
</feature>
<feature type="binding site" evidence="11">
    <location>
        <begin position="3"/>
        <end position="4"/>
    </location>
    <ligand>
        <name>substrate</name>
    </ligand>
</feature>
<evidence type="ECO:0000259" key="12">
    <source>
        <dbReference type="Pfam" id="PF01070"/>
    </source>
</evidence>
<dbReference type="GO" id="GO:0016491">
    <property type="term" value="F:oxidoreductase activity"/>
    <property type="evidence" value="ECO:0007669"/>
    <property type="project" value="InterPro"/>
</dbReference>
<evidence type="ECO:0000256" key="7">
    <source>
        <dbReference type="ARBA" id="ARBA00022857"/>
    </source>
</evidence>